<dbReference type="OMA" id="KLKRRWH"/>
<evidence type="ECO:0000313" key="1">
    <source>
        <dbReference type="EMBL" id="SCW03332.1"/>
    </source>
</evidence>
<gene>
    <name evidence="1" type="ORF">LAFE_0G08086G</name>
</gene>
<proteinExistence type="predicted"/>
<organism evidence="1 2">
    <name type="scientific">Lachancea fermentati</name>
    <name type="common">Zygosaccharomyces fermentati</name>
    <dbReference type="NCBI Taxonomy" id="4955"/>
    <lineage>
        <taxon>Eukaryota</taxon>
        <taxon>Fungi</taxon>
        <taxon>Dikarya</taxon>
        <taxon>Ascomycota</taxon>
        <taxon>Saccharomycotina</taxon>
        <taxon>Saccharomycetes</taxon>
        <taxon>Saccharomycetales</taxon>
        <taxon>Saccharomycetaceae</taxon>
        <taxon>Lachancea</taxon>
    </lineage>
</organism>
<protein>
    <submittedName>
        <fullName evidence="1">LAFE_0G08086g1_1</fullName>
    </submittedName>
</protein>
<dbReference type="OrthoDB" id="4058291at2759"/>
<dbReference type="EMBL" id="LT598486">
    <property type="protein sequence ID" value="SCW03332.1"/>
    <property type="molecule type" value="Genomic_DNA"/>
</dbReference>
<dbReference type="AlphaFoldDB" id="A0A1G4MHL4"/>
<dbReference type="Proteomes" id="UP000190831">
    <property type="component" value="Chromosome G"/>
</dbReference>
<reference evidence="1 2" key="1">
    <citation type="submission" date="2016-03" db="EMBL/GenBank/DDBJ databases">
        <authorList>
            <person name="Devillers H."/>
        </authorList>
    </citation>
    <scope>NUCLEOTIDE SEQUENCE [LARGE SCALE GENOMIC DNA]</scope>
    <source>
        <strain evidence="1">CBS 6772</strain>
    </source>
</reference>
<evidence type="ECO:0000313" key="2">
    <source>
        <dbReference type="Proteomes" id="UP000190831"/>
    </source>
</evidence>
<keyword evidence="2" id="KW-1185">Reference proteome</keyword>
<accession>A0A1G4MHL4</accession>
<name>A0A1G4MHL4_LACFM</name>
<sequence>MRAPPNPRKSRLRVIRRALHNAHNVLTIRKMRRKWNLHHLHKIHRRNILSSKDEKITHSMNTPLILEDVMERNSSNHSPAGKNKPLLIASFPHGCARSPRVRLLQRNTLSRFFVSRRRYKLRKFNPGKLKTGNEREIRGRKGHLHKAHIIRKQAAKHADVRINFEKRNVMKTVLLPLNIAENKEPSYLQFDTDQSIKLADYPSLSTRICQPGLANAQSETENLSLAVQCKKKVRNKLEALRWVISESIPRFTMADHPEIIAVSSAHISENQATDRLDIEPQRLQEKISSIVEISRLAGSTVSNYTQMMHKLNSISPQASNNVRALTVRRLVK</sequence>